<proteinExistence type="predicted"/>
<feature type="transmembrane region" description="Helical" evidence="6">
    <location>
        <begin position="63"/>
        <end position="93"/>
    </location>
</feature>
<feature type="transmembrane region" description="Helical" evidence="6">
    <location>
        <begin position="364"/>
        <end position="385"/>
    </location>
</feature>
<feature type="transmembrane region" description="Helical" evidence="6">
    <location>
        <begin position="105"/>
        <end position="123"/>
    </location>
</feature>
<feature type="compositionally biased region" description="Basic and acidic residues" evidence="5">
    <location>
        <begin position="565"/>
        <end position="577"/>
    </location>
</feature>
<dbReference type="PANTHER" id="PTHR23501:SF156">
    <property type="entry name" value="TRANSPORTER, PUTATIVE-RELATED"/>
    <property type="match status" value="1"/>
</dbReference>
<keyword evidence="2 6" id="KW-0812">Transmembrane</keyword>
<dbReference type="PANTHER" id="PTHR23501">
    <property type="entry name" value="MAJOR FACILITATOR SUPERFAMILY"/>
    <property type="match status" value="1"/>
</dbReference>
<feature type="transmembrane region" description="Helical" evidence="6">
    <location>
        <begin position="191"/>
        <end position="215"/>
    </location>
</feature>
<keyword evidence="4 6" id="KW-0472">Membrane</keyword>
<evidence type="ECO:0000313" key="9">
    <source>
        <dbReference type="Proteomes" id="UP001600888"/>
    </source>
</evidence>
<feature type="transmembrane region" description="Helical" evidence="6">
    <location>
        <begin position="222"/>
        <end position="241"/>
    </location>
</feature>
<feature type="transmembrane region" description="Helical" evidence="6">
    <location>
        <begin position="328"/>
        <end position="352"/>
    </location>
</feature>
<protein>
    <recommendedName>
        <fullName evidence="7">Major facilitator superfamily (MFS) profile domain-containing protein</fullName>
    </recommendedName>
</protein>
<dbReference type="PROSITE" id="PS50850">
    <property type="entry name" value="MFS"/>
    <property type="match status" value="1"/>
</dbReference>
<reference evidence="8 9" key="1">
    <citation type="submission" date="2024-03" db="EMBL/GenBank/DDBJ databases">
        <title>A high-quality draft genome sequence of Diaporthe vaccinii, a causative agent of upright dieback and viscid rot disease in cranberry plants.</title>
        <authorList>
            <person name="Sarrasin M."/>
            <person name="Lang B.F."/>
            <person name="Burger G."/>
        </authorList>
    </citation>
    <scope>NUCLEOTIDE SEQUENCE [LARGE SCALE GENOMIC DNA]</scope>
    <source>
        <strain evidence="8 9">IS7</strain>
    </source>
</reference>
<sequence>MPAASVQTPLETAEDVNPTKAQDEKGALGSDGADMMGGVSETASEEQVQRVAADTKPKPKKPLAFHLSFVCLSLLVLIVSWDAIVLSVAIPIIAEQLHGTTLESFWASIAYMLGVAVTQPLFASISDVLGRKGPLYFSIVLFGVGSIVFAVAEDMTTLIAGRAIQGLGGGGLDVLQEMIVVDMTTLKERPLYLALMAIPTATGSIVGPVVGALLSEYASWRWIGWINLPVLGVASVLAFMFLRLRPIGSSFASKMRALDWVGMFLFTAATVSVSLPLSWADSLYSWGSWRTIFPLILGVVIFVGFGWYEARPAQPMIPYRLVNNRTAAMALIAGTLHGAVLYAVLLYFPLFFQVVFLQTPLKSAISMLPACCLSVGLSIISPIAVEATRQYRLQLWIGWILLTLLLGLWCIVDQGTSQREYDALLAFLGSGIGIIFTTNLIPMQASIKHVDDAGLAAGLTVIFRIFGGLIGLAVGSSAFNSVFSTRIASLRPLPAEVSVLSDPRQAIGFIPTLRSLDLPPATMHNIIDAYRISFRAIWIVLACLAGVGLVSSLLLEELDLENEEMGKQRFEESKTKAGSDSAPEMTA</sequence>
<dbReference type="EMBL" id="JBAWTH010000033">
    <property type="protein sequence ID" value="KAL2284967.1"/>
    <property type="molecule type" value="Genomic_DNA"/>
</dbReference>
<evidence type="ECO:0000256" key="3">
    <source>
        <dbReference type="ARBA" id="ARBA00022989"/>
    </source>
</evidence>
<evidence type="ECO:0000256" key="4">
    <source>
        <dbReference type="ARBA" id="ARBA00023136"/>
    </source>
</evidence>
<dbReference type="InterPro" id="IPR036259">
    <property type="entry name" value="MFS_trans_sf"/>
</dbReference>
<feature type="transmembrane region" description="Helical" evidence="6">
    <location>
        <begin position="391"/>
        <end position="411"/>
    </location>
</feature>
<feature type="region of interest" description="Disordered" evidence="5">
    <location>
        <begin position="565"/>
        <end position="587"/>
    </location>
</feature>
<accession>A0ABR4ERA2</accession>
<feature type="transmembrane region" description="Helical" evidence="6">
    <location>
        <begin position="461"/>
        <end position="483"/>
    </location>
</feature>
<name>A0ABR4ERA2_9PEZI</name>
<dbReference type="Pfam" id="PF07690">
    <property type="entry name" value="MFS_1"/>
    <property type="match status" value="1"/>
</dbReference>
<feature type="compositionally biased region" description="Polar residues" evidence="5">
    <location>
        <begin position="1"/>
        <end position="10"/>
    </location>
</feature>
<dbReference type="SUPFAM" id="SSF103473">
    <property type="entry name" value="MFS general substrate transporter"/>
    <property type="match status" value="1"/>
</dbReference>
<feature type="transmembrane region" description="Helical" evidence="6">
    <location>
        <begin position="423"/>
        <end position="441"/>
    </location>
</feature>
<dbReference type="Proteomes" id="UP001600888">
    <property type="component" value="Unassembled WGS sequence"/>
</dbReference>
<dbReference type="EMBL" id="JBAWTH010000033">
    <property type="protein sequence ID" value="KAL2284970.1"/>
    <property type="molecule type" value="Genomic_DNA"/>
</dbReference>
<dbReference type="InterPro" id="IPR011701">
    <property type="entry name" value="MFS"/>
</dbReference>
<comment type="subcellular location">
    <subcellularLocation>
        <location evidence="1">Membrane</location>
        <topology evidence="1">Multi-pass membrane protein</topology>
    </subcellularLocation>
</comment>
<feature type="transmembrane region" description="Helical" evidence="6">
    <location>
        <begin position="536"/>
        <end position="555"/>
    </location>
</feature>
<feature type="transmembrane region" description="Helical" evidence="6">
    <location>
        <begin position="135"/>
        <end position="152"/>
    </location>
</feature>
<evidence type="ECO:0000313" key="8">
    <source>
        <dbReference type="EMBL" id="KAL2284968.1"/>
    </source>
</evidence>
<evidence type="ECO:0000256" key="2">
    <source>
        <dbReference type="ARBA" id="ARBA00022692"/>
    </source>
</evidence>
<feature type="transmembrane region" description="Helical" evidence="6">
    <location>
        <begin position="261"/>
        <end position="280"/>
    </location>
</feature>
<feature type="domain" description="Major facilitator superfamily (MFS) profile" evidence="7">
    <location>
        <begin position="68"/>
        <end position="560"/>
    </location>
</feature>
<dbReference type="Gene3D" id="1.20.1720.10">
    <property type="entry name" value="Multidrug resistance protein D"/>
    <property type="match status" value="1"/>
</dbReference>
<feature type="region of interest" description="Disordered" evidence="5">
    <location>
        <begin position="1"/>
        <end position="41"/>
    </location>
</feature>
<evidence type="ECO:0000259" key="7">
    <source>
        <dbReference type="PROSITE" id="PS50850"/>
    </source>
</evidence>
<evidence type="ECO:0000256" key="5">
    <source>
        <dbReference type="SAM" id="MobiDB-lite"/>
    </source>
</evidence>
<organism evidence="8 9">
    <name type="scientific">Diaporthe vaccinii</name>
    <dbReference type="NCBI Taxonomy" id="105482"/>
    <lineage>
        <taxon>Eukaryota</taxon>
        <taxon>Fungi</taxon>
        <taxon>Dikarya</taxon>
        <taxon>Ascomycota</taxon>
        <taxon>Pezizomycotina</taxon>
        <taxon>Sordariomycetes</taxon>
        <taxon>Sordariomycetidae</taxon>
        <taxon>Diaporthales</taxon>
        <taxon>Diaporthaceae</taxon>
        <taxon>Diaporthe</taxon>
        <taxon>Diaporthe eres species complex</taxon>
    </lineage>
</organism>
<feature type="transmembrane region" description="Helical" evidence="6">
    <location>
        <begin position="292"/>
        <end position="308"/>
    </location>
</feature>
<dbReference type="EMBL" id="JBAWTH010000033">
    <property type="protein sequence ID" value="KAL2284968.1"/>
    <property type="molecule type" value="Genomic_DNA"/>
</dbReference>
<dbReference type="PRINTS" id="PR01036">
    <property type="entry name" value="TCRTETB"/>
</dbReference>
<keyword evidence="9" id="KW-1185">Reference proteome</keyword>
<dbReference type="InterPro" id="IPR020846">
    <property type="entry name" value="MFS_dom"/>
</dbReference>
<evidence type="ECO:0000256" key="1">
    <source>
        <dbReference type="ARBA" id="ARBA00004141"/>
    </source>
</evidence>
<evidence type="ECO:0000256" key="6">
    <source>
        <dbReference type="SAM" id="Phobius"/>
    </source>
</evidence>
<gene>
    <name evidence="8" type="ORF">FJTKL_08512</name>
</gene>
<keyword evidence="3 6" id="KW-1133">Transmembrane helix</keyword>
<comment type="caution">
    <text evidence="8">The sequence shown here is derived from an EMBL/GenBank/DDBJ whole genome shotgun (WGS) entry which is preliminary data.</text>
</comment>